<evidence type="ECO:0000313" key="1">
    <source>
        <dbReference type="EMBL" id="KKS42941.1"/>
    </source>
</evidence>
<accession>A0A0G1B9D1</accession>
<dbReference type="EMBL" id="LCDA01000004">
    <property type="protein sequence ID" value="KKS42941.1"/>
    <property type="molecule type" value="Genomic_DNA"/>
</dbReference>
<sequence>MENGEFENKGAKEIANIRELFGLMGSEGAEKDTKIELMEAILNYLKRKEVSDDINNLEMLAFDKKELENREEVFQDELLALTKGDPDEELGEVVYTAWIKE</sequence>
<protein>
    <submittedName>
        <fullName evidence="1">Uncharacterized protein</fullName>
    </submittedName>
</protein>
<name>A0A0G1B9D1_9BACT</name>
<comment type="caution">
    <text evidence="1">The sequence shown here is derived from an EMBL/GenBank/DDBJ whole genome shotgun (WGS) entry which is preliminary data.</text>
</comment>
<organism evidence="1 2">
    <name type="scientific">Candidatus Collierbacteria bacterium GW2011_GWA2_42_17</name>
    <dbReference type="NCBI Taxonomy" id="1618378"/>
    <lineage>
        <taxon>Bacteria</taxon>
        <taxon>Candidatus Collieribacteriota</taxon>
    </lineage>
</organism>
<proteinExistence type="predicted"/>
<reference evidence="1 2" key="1">
    <citation type="journal article" date="2015" name="Nature">
        <title>rRNA introns, odd ribosomes, and small enigmatic genomes across a large radiation of phyla.</title>
        <authorList>
            <person name="Brown C.T."/>
            <person name="Hug L.A."/>
            <person name="Thomas B.C."/>
            <person name="Sharon I."/>
            <person name="Castelle C.J."/>
            <person name="Singh A."/>
            <person name="Wilkins M.J."/>
            <person name="Williams K.H."/>
            <person name="Banfield J.F."/>
        </authorList>
    </citation>
    <scope>NUCLEOTIDE SEQUENCE [LARGE SCALE GENOMIC DNA]</scope>
</reference>
<dbReference type="Proteomes" id="UP000033854">
    <property type="component" value="Unassembled WGS sequence"/>
</dbReference>
<dbReference type="AlphaFoldDB" id="A0A0G1B9D1"/>
<evidence type="ECO:0000313" key="2">
    <source>
        <dbReference type="Proteomes" id="UP000033854"/>
    </source>
</evidence>
<gene>
    <name evidence="1" type="ORF">UV06_C0004G0076</name>
</gene>